<reference evidence="9" key="1">
    <citation type="journal article" date="2019" name="Int. J. Syst. Evol. Microbiol.">
        <title>The Global Catalogue of Microorganisms (GCM) 10K type strain sequencing project: providing services to taxonomists for standard genome sequencing and annotation.</title>
        <authorList>
            <consortium name="The Broad Institute Genomics Platform"/>
            <consortium name="The Broad Institute Genome Sequencing Center for Infectious Disease"/>
            <person name="Wu L."/>
            <person name="Ma J."/>
        </authorList>
    </citation>
    <scope>NUCLEOTIDE SEQUENCE [LARGE SCALE GENOMIC DNA]</scope>
    <source>
        <strain evidence="9">JCM 17555</strain>
    </source>
</reference>
<dbReference type="InterPro" id="IPR003660">
    <property type="entry name" value="HAMP_dom"/>
</dbReference>
<dbReference type="PRINTS" id="PR00260">
    <property type="entry name" value="CHEMTRNSDUCR"/>
</dbReference>
<evidence type="ECO:0000259" key="7">
    <source>
        <dbReference type="PROSITE" id="PS50885"/>
    </source>
</evidence>
<keyword evidence="9" id="KW-1185">Reference proteome</keyword>
<dbReference type="EMBL" id="BAABBO010000014">
    <property type="protein sequence ID" value="GAA3971194.1"/>
    <property type="molecule type" value="Genomic_DNA"/>
</dbReference>
<comment type="caution">
    <text evidence="8">The sequence shown here is derived from an EMBL/GenBank/DDBJ whole genome shotgun (WGS) entry which is preliminary data.</text>
</comment>
<dbReference type="PROSITE" id="PS50885">
    <property type="entry name" value="HAMP"/>
    <property type="match status" value="1"/>
</dbReference>
<dbReference type="CDD" id="cd11386">
    <property type="entry name" value="MCP_signal"/>
    <property type="match status" value="1"/>
</dbReference>
<dbReference type="SMART" id="SM00304">
    <property type="entry name" value="HAMP"/>
    <property type="match status" value="1"/>
</dbReference>
<dbReference type="Gene3D" id="1.10.287.950">
    <property type="entry name" value="Methyl-accepting chemotaxis protein"/>
    <property type="match status" value="1"/>
</dbReference>
<feature type="domain" description="Methyl-accepting transducer" evidence="6">
    <location>
        <begin position="269"/>
        <end position="505"/>
    </location>
</feature>
<dbReference type="Pfam" id="PF00672">
    <property type="entry name" value="HAMP"/>
    <property type="match status" value="1"/>
</dbReference>
<keyword evidence="5" id="KW-1133">Transmembrane helix</keyword>
<proteinExistence type="inferred from homology"/>
<dbReference type="InterPro" id="IPR004090">
    <property type="entry name" value="Chemotax_Me-accpt_rcpt"/>
</dbReference>
<feature type="transmembrane region" description="Helical" evidence="5">
    <location>
        <begin position="188"/>
        <end position="207"/>
    </location>
</feature>
<dbReference type="InterPro" id="IPR004089">
    <property type="entry name" value="MCPsignal_dom"/>
</dbReference>
<evidence type="ECO:0000259" key="6">
    <source>
        <dbReference type="PROSITE" id="PS50111"/>
    </source>
</evidence>
<dbReference type="SMART" id="SM00283">
    <property type="entry name" value="MA"/>
    <property type="match status" value="1"/>
</dbReference>
<dbReference type="PANTHER" id="PTHR32089">
    <property type="entry name" value="METHYL-ACCEPTING CHEMOTAXIS PROTEIN MCPB"/>
    <property type="match status" value="1"/>
</dbReference>
<dbReference type="PANTHER" id="PTHR32089:SF112">
    <property type="entry name" value="LYSOZYME-LIKE PROTEIN-RELATED"/>
    <property type="match status" value="1"/>
</dbReference>
<evidence type="ECO:0000256" key="1">
    <source>
        <dbReference type="ARBA" id="ARBA00004370"/>
    </source>
</evidence>
<evidence type="ECO:0000256" key="5">
    <source>
        <dbReference type="SAM" id="Phobius"/>
    </source>
</evidence>
<dbReference type="RefSeq" id="WP_344807971.1">
    <property type="nucleotide sequence ID" value="NZ_BAABBO010000014.1"/>
</dbReference>
<gene>
    <name evidence="8" type="ORF">GCM10022278_30780</name>
</gene>
<organism evidence="8 9">
    <name type="scientific">Allohahella marinimesophila</name>
    <dbReference type="NCBI Taxonomy" id="1054972"/>
    <lineage>
        <taxon>Bacteria</taxon>
        <taxon>Pseudomonadati</taxon>
        <taxon>Pseudomonadota</taxon>
        <taxon>Gammaproteobacteria</taxon>
        <taxon>Oceanospirillales</taxon>
        <taxon>Hahellaceae</taxon>
        <taxon>Allohahella</taxon>
    </lineage>
</organism>
<evidence type="ECO:0000256" key="4">
    <source>
        <dbReference type="PROSITE-ProRule" id="PRU00284"/>
    </source>
</evidence>
<dbReference type="CDD" id="cd06225">
    <property type="entry name" value="HAMP"/>
    <property type="match status" value="1"/>
</dbReference>
<protein>
    <submittedName>
        <fullName evidence="8">Methyl-accepting chemotaxis protein</fullName>
    </submittedName>
</protein>
<comment type="similarity">
    <text evidence="3">Belongs to the methyl-accepting chemotaxis (MCP) protein family.</text>
</comment>
<dbReference type="PROSITE" id="PS50111">
    <property type="entry name" value="CHEMOTAXIS_TRANSDUC_2"/>
    <property type="match status" value="1"/>
</dbReference>
<evidence type="ECO:0000256" key="2">
    <source>
        <dbReference type="ARBA" id="ARBA00023224"/>
    </source>
</evidence>
<sequence length="542" mass="58594">MPTLSLRVKTSIPLAIAVAALLLIMVFSSHRTRELEQDMSVFPDRFTPAVSEVLNADRDLYQARVAELRYVYDEADDRAPLRADFEENATQALDRFNSFKDLMAPYPDVLKQLTGFDRVYGEWLAAVKRVLAAMDSGDQEGAITLALGESNAAFTTLRDIYNVAGEAALAHSAVVRGEVAEAVDTSQLISWTVALLITVLVSIIAFTSQTMLLRRIRELNKGIDSIASGGGDLTRKIEVKHHDELGELGLSFNRFVTSLHDLITAVRNDVGQLNRSSDVLNQSAEKASTICSRQSSASDMIVSAVHEMSIATKEMSGLAHQTADETQQAKTFSAQGVILINRSVTQIQALYQSIEGAATGAKTLAEESGKINGFLEVITGIAEQTNLLALNAAIEAARAGEQGRGFAVVADEVRALAGKTQESTNSIRQMIESVQSGVQNVVDMIEDGFGRVSSSVELAKETESLLANTLEVIGRVEEMSIQTATATEEQTAVTDEINRNLQELNAQTQMSNEVAHDTHEAARDVSNMAGSIRDGVGQFKIA</sequence>
<dbReference type="Pfam" id="PF00015">
    <property type="entry name" value="MCPsignal"/>
    <property type="match status" value="1"/>
</dbReference>
<evidence type="ECO:0000256" key="3">
    <source>
        <dbReference type="ARBA" id="ARBA00029447"/>
    </source>
</evidence>
<comment type="subcellular location">
    <subcellularLocation>
        <location evidence="1">Membrane</location>
    </subcellularLocation>
</comment>
<keyword evidence="5" id="KW-0472">Membrane</keyword>
<dbReference type="SUPFAM" id="SSF58104">
    <property type="entry name" value="Methyl-accepting chemotaxis protein (MCP) signaling domain"/>
    <property type="match status" value="1"/>
</dbReference>
<evidence type="ECO:0000313" key="9">
    <source>
        <dbReference type="Proteomes" id="UP001501337"/>
    </source>
</evidence>
<name>A0ABP7PTW3_9GAMM</name>
<keyword evidence="5" id="KW-0812">Transmembrane</keyword>
<dbReference type="Proteomes" id="UP001501337">
    <property type="component" value="Unassembled WGS sequence"/>
</dbReference>
<feature type="domain" description="HAMP" evidence="7">
    <location>
        <begin position="210"/>
        <end position="264"/>
    </location>
</feature>
<evidence type="ECO:0000313" key="8">
    <source>
        <dbReference type="EMBL" id="GAA3971194.1"/>
    </source>
</evidence>
<accession>A0ABP7PTW3</accession>
<keyword evidence="2 4" id="KW-0807">Transducer</keyword>